<dbReference type="EMBL" id="JAZEWV010000055">
    <property type="protein sequence ID" value="MEE4546854.1"/>
    <property type="molecule type" value="Genomic_DNA"/>
</dbReference>
<keyword evidence="1" id="KW-0812">Transmembrane</keyword>
<sequence length="342" mass="33959">MASRRYLVPLLLVPLTAAAALWLFAWPVARAAPRGLPVGVSGPQAAVVSLEGRLAVAHGSTSFAFHRYDGERSARHAIADRDVYGAVVMSPAGTTLLTASAASPAVANLLQQAAAGPAAGHPAQVRVVDVVPLPATDPRGIAFTSSLLPLLVAGIACAHLAPSLAPTLGRRVGVLLGAAVLTGLAATALAQSWLAYLGGNWAADAGVVALITLAVSSLVSGLAALGRTAGLLAGAMLMVLIGNATSGATTAPELLPTAIGWIGRLLPPGAGAGALRGTAFFDGHGIGRDITVLAVWIVLGLLMTVLGARRAQRSGHPHGAHALGAFAEPAAGGTPAAAVSTD</sequence>
<feature type="transmembrane region" description="Helical" evidence="1">
    <location>
        <begin position="290"/>
        <end position="308"/>
    </location>
</feature>
<feature type="transmembrane region" description="Helical" evidence="1">
    <location>
        <begin position="173"/>
        <end position="195"/>
    </location>
</feature>
<keyword evidence="3" id="KW-1185">Reference proteome</keyword>
<name>A0ABU7PM01_9ACTN</name>
<protein>
    <submittedName>
        <fullName evidence="2">ABC transporter permease</fullName>
    </submittedName>
</protein>
<accession>A0ABU7PM01</accession>
<reference evidence="2 3" key="1">
    <citation type="submission" date="2023-12" db="EMBL/GenBank/DDBJ databases">
        <title>Streptomyces sp. V4-01.</title>
        <authorList>
            <person name="Somphong A."/>
            <person name="Phongsopitanun W."/>
        </authorList>
    </citation>
    <scope>NUCLEOTIDE SEQUENCE [LARGE SCALE GENOMIC DNA]</scope>
    <source>
        <strain evidence="2 3">V4-01</strain>
    </source>
</reference>
<organism evidence="2 3">
    <name type="scientific">Actinacidiphila polyblastidii</name>
    <dbReference type="NCBI Taxonomy" id="3110430"/>
    <lineage>
        <taxon>Bacteria</taxon>
        <taxon>Bacillati</taxon>
        <taxon>Actinomycetota</taxon>
        <taxon>Actinomycetes</taxon>
        <taxon>Kitasatosporales</taxon>
        <taxon>Streptomycetaceae</taxon>
        <taxon>Actinacidiphila</taxon>
    </lineage>
</organism>
<feature type="transmembrane region" description="Helical" evidence="1">
    <location>
        <begin position="201"/>
        <end position="224"/>
    </location>
</feature>
<dbReference type="Proteomes" id="UP001344658">
    <property type="component" value="Unassembled WGS sequence"/>
</dbReference>
<gene>
    <name evidence="2" type="ORF">V2S66_33420</name>
</gene>
<evidence type="ECO:0000256" key="1">
    <source>
        <dbReference type="SAM" id="Phobius"/>
    </source>
</evidence>
<keyword evidence="1" id="KW-1133">Transmembrane helix</keyword>
<evidence type="ECO:0000313" key="2">
    <source>
        <dbReference type="EMBL" id="MEE4546854.1"/>
    </source>
</evidence>
<feature type="transmembrane region" description="Helical" evidence="1">
    <location>
        <begin position="141"/>
        <end position="161"/>
    </location>
</feature>
<feature type="transmembrane region" description="Helical" evidence="1">
    <location>
        <begin position="231"/>
        <end position="251"/>
    </location>
</feature>
<proteinExistence type="predicted"/>
<keyword evidence="1" id="KW-0472">Membrane</keyword>
<dbReference type="RefSeq" id="WP_330800716.1">
    <property type="nucleotide sequence ID" value="NZ_JAZEWV010000055.1"/>
</dbReference>
<evidence type="ECO:0000313" key="3">
    <source>
        <dbReference type="Proteomes" id="UP001344658"/>
    </source>
</evidence>
<comment type="caution">
    <text evidence="2">The sequence shown here is derived from an EMBL/GenBank/DDBJ whole genome shotgun (WGS) entry which is preliminary data.</text>
</comment>